<dbReference type="EMBL" id="CAMXCT030000615">
    <property type="protein sequence ID" value="CAL4768502.1"/>
    <property type="molecule type" value="Genomic_DNA"/>
</dbReference>
<gene>
    <name evidence="2" type="ORF">C1SCF055_LOCUS9004</name>
</gene>
<dbReference type="Gene3D" id="1.25.40.10">
    <property type="entry name" value="Tetratricopeptide repeat domain"/>
    <property type="match status" value="3"/>
</dbReference>
<organism evidence="2">
    <name type="scientific">Cladocopium goreaui</name>
    <dbReference type="NCBI Taxonomy" id="2562237"/>
    <lineage>
        <taxon>Eukaryota</taxon>
        <taxon>Sar</taxon>
        <taxon>Alveolata</taxon>
        <taxon>Dinophyceae</taxon>
        <taxon>Suessiales</taxon>
        <taxon>Symbiodiniaceae</taxon>
        <taxon>Cladocopium</taxon>
    </lineage>
</organism>
<sequence>MAADSLLNLAGVPPKDVTWEDAKALTVRLGELGRLKRPDLVQQLLIGMAAEGMEINIFHCSSAASAYEKNSHWPRALLLLSGMSRMQLEANEYTQSVLHTASAQASLWQLALESTSTVSNVGDSCPSVVAACCSGVGSWEFVFLTLSELSHFSIRVSTSVPLLLCSAAISTLGTRHDTWNSSSEQNLGTTPWVASLLLLQHLQDLRSSPDIVAVGAASSVCEKGEQWRWAQEILGWSVRWQKLRPNLITSNSLISACQKSSLWPVALHHLHEAAAASIAPDTLSFNAAISACRRTWRLALQYLKLMKICGTQWSNISYNSGISSELQWLRSLGMMESMRATQVQTSRVTYNAILDAMEKGSMWQSGAAMFATLGTIQPDVVTYASSINSYVQVDAWAAVLELLTSMGSSHCTANTVTTTSAICACTERSERSEHRWPLATSLFRRLLAGNLRPNELSSSSLLATMEVWWQSLGSLTWMHQLGINGLPFNAAAAGCALQYQWPRCLHLASMENLLDVVSSNALAAVCHRIHHPHLAATLMGPLQMAALKTLSRHKKRQSMNSR</sequence>
<accession>A0A9P1BZ21</accession>
<reference evidence="3" key="2">
    <citation type="submission" date="2024-04" db="EMBL/GenBank/DDBJ databases">
        <authorList>
            <person name="Chen Y."/>
            <person name="Shah S."/>
            <person name="Dougan E. K."/>
            <person name="Thang M."/>
            <person name="Chan C."/>
        </authorList>
    </citation>
    <scope>NUCLEOTIDE SEQUENCE [LARGE SCALE GENOMIC DNA]</scope>
</reference>
<dbReference type="PANTHER" id="PTHR47447">
    <property type="entry name" value="OS03G0856100 PROTEIN"/>
    <property type="match status" value="1"/>
</dbReference>
<name>A0A9P1BZ21_9DINO</name>
<dbReference type="EMBL" id="CAMXCT010000615">
    <property type="protein sequence ID" value="CAI3981190.1"/>
    <property type="molecule type" value="Genomic_DNA"/>
</dbReference>
<evidence type="ECO:0000313" key="2">
    <source>
        <dbReference type="EMBL" id="CAI3981190.1"/>
    </source>
</evidence>
<dbReference type="InterPro" id="IPR011990">
    <property type="entry name" value="TPR-like_helical_dom_sf"/>
</dbReference>
<proteinExistence type="predicted"/>
<keyword evidence="5" id="KW-1185">Reference proteome</keyword>
<evidence type="ECO:0000313" key="4">
    <source>
        <dbReference type="EMBL" id="CAL4768502.1"/>
    </source>
</evidence>
<reference evidence="2" key="1">
    <citation type="submission" date="2022-10" db="EMBL/GenBank/DDBJ databases">
        <authorList>
            <person name="Chen Y."/>
            <person name="Dougan E. K."/>
            <person name="Chan C."/>
            <person name="Rhodes N."/>
            <person name="Thang M."/>
        </authorList>
    </citation>
    <scope>NUCLEOTIDE SEQUENCE</scope>
</reference>
<evidence type="ECO:0000313" key="3">
    <source>
        <dbReference type="EMBL" id="CAL1134565.1"/>
    </source>
</evidence>
<protein>
    <submittedName>
        <fullName evidence="4">Pentacotripeptide-repeat region of PRORP domain-containing protein</fullName>
    </submittedName>
</protein>
<dbReference type="Proteomes" id="UP001152797">
    <property type="component" value="Unassembled WGS sequence"/>
</dbReference>
<evidence type="ECO:0000256" key="1">
    <source>
        <dbReference type="ARBA" id="ARBA00022737"/>
    </source>
</evidence>
<comment type="caution">
    <text evidence="2">The sequence shown here is derived from an EMBL/GenBank/DDBJ whole genome shotgun (WGS) entry which is preliminary data.</text>
</comment>
<keyword evidence="1" id="KW-0677">Repeat</keyword>
<dbReference type="EMBL" id="CAMXCT020000615">
    <property type="protein sequence ID" value="CAL1134565.1"/>
    <property type="molecule type" value="Genomic_DNA"/>
</dbReference>
<evidence type="ECO:0000313" key="5">
    <source>
        <dbReference type="Proteomes" id="UP001152797"/>
    </source>
</evidence>
<dbReference type="PANTHER" id="PTHR47447:SF17">
    <property type="entry name" value="OS12G0638900 PROTEIN"/>
    <property type="match status" value="1"/>
</dbReference>
<dbReference type="AlphaFoldDB" id="A0A9P1BZ21"/>